<dbReference type="AlphaFoldDB" id="A0A9E4KIB8"/>
<organism evidence="1 2">
    <name type="scientific">Candidatus Thiodiazotropha taylori</name>
    <dbReference type="NCBI Taxonomy" id="2792791"/>
    <lineage>
        <taxon>Bacteria</taxon>
        <taxon>Pseudomonadati</taxon>
        <taxon>Pseudomonadota</taxon>
        <taxon>Gammaproteobacteria</taxon>
        <taxon>Chromatiales</taxon>
        <taxon>Sedimenticolaceae</taxon>
        <taxon>Candidatus Thiodiazotropha</taxon>
    </lineage>
</organism>
<accession>A0A9E4KIB8</accession>
<dbReference type="Proteomes" id="UP000886667">
    <property type="component" value="Unassembled WGS sequence"/>
</dbReference>
<evidence type="ECO:0000313" key="1">
    <source>
        <dbReference type="EMBL" id="MCG7947805.1"/>
    </source>
</evidence>
<dbReference type="SUPFAM" id="SSF53474">
    <property type="entry name" value="alpha/beta-Hydrolases"/>
    <property type="match status" value="1"/>
</dbReference>
<comment type="caution">
    <text evidence="1">The sequence shown here is derived from an EMBL/GenBank/DDBJ whole genome shotgun (WGS) entry which is preliminary data.</text>
</comment>
<reference evidence="1" key="1">
    <citation type="journal article" date="2021" name="Proc. Natl. Acad. Sci. U.S.A.">
        <title>Global biogeography of chemosynthetic symbionts reveals both localized and globally distributed symbiont groups. .</title>
        <authorList>
            <person name="Osvatic J.T."/>
            <person name="Wilkins L.G.E."/>
            <person name="Leibrecht L."/>
            <person name="Leray M."/>
            <person name="Zauner S."/>
            <person name="Polzin J."/>
            <person name="Camacho Y."/>
            <person name="Gros O."/>
            <person name="van Gils J.A."/>
            <person name="Eisen J.A."/>
            <person name="Petersen J.M."/>
            <person name="Yuen B."/>
        </authorList>
    </citation>
    <scope>NUCLEOTIDE SEQUENCE</scope>
    <source>
        <strain evidence="1">MAGclacostrist064TRANS</strain>
    </source>
</reference>
<proteinExistence type="predicted"/>
<evidence type="ECO:0000313" key="2">
    <source>
        <dbReference type="Proteomes" id="UP000886667"/>
    </source>
</evidence>
<protein>
    <submittedName>
        <fullName evidence="1">Alpha/beta hydrolase</fullName>
    </submittedName>
</protein>
<dbReference type="GO" id="GO:0016787">
    <property type="term" value="F:hydrolase activity"/>
    <property type="evidence" value="ECO:0007669"/>
    <property type="project" value="UniProtKB-KW"/>
</dbReference>
<name>A0A9E4KIB8_9GAMM</name>
<keyword evidence="1" id="KW-0378">Hydrolase</keyword>
<dbReference type="Gene3D" id="3.40.50.1820">
    <property type="entry name" value="alpha/beta hydrolase"/>
    <property type="match status" value="1"/>
</dbReference>
<dbReference type="Pfam" id="PF06028">
    <property type="entry name" value="DUF915"/>
    <property type="match status" value="1"/>
</dbReference>
<dbReference type="InterPro" id="IPR029058">
    <property type="entry name" value="AB_hydrolase_fold"/>
</dbReference>
<dbReference type="EMBL" id="JAEPCM010000565">
    <property type="protein sequence ID" value="MCG7947805.1"/>
    <property type="molecule type" value="Genomic_DNA"/>
</dbReference>
<sequence length="429" mass="47746">MKLIKTLNNLGLLDQRILLQNLTRTLLTSVVVILLSSGCSLLEISQQSEGVNKAGTISGHVDIESGSDAPVTILLFTKQEFAPKLERKYVLQGAGEFRFYAQQGTYYVAAFQDTNRDTLYQQTEPAVLHGGTDLFNAAPVVLQSSGHVELDRLVIKGPIANQTNRDNISFEIEQDHTGEIASLDDPRFSREIGSLGLWKPISFIDQVGIGLYMLSSSEAKRIPVIFIHGAGGTPLEFVELVNSLDSKRFEPWVLHYPSGLRLDIVSDYLVKSINQLETQYPFDNFYLIAHSMGGLVMRSTVKKYTESEHHPVIGLTMTINSPMDGMASAEFGARSSPIVIPSWRDIAQNSEFLRIIRDWPWPEEIPYHLVFSYQGGDSDDGVVDLESQIPLSLQAEATRLYGFNAGHATILTNPVFIQRFQNILNNSLL</sequence>
<dbReference type="InterPro" id="IPR010315">
    <property type="entry name" value="DUF915_hydro-like"/>
</dbReference>
<gene>
    <name evidence="1" type="ORF">JAZ07_15795</name>
</gene>